<proteinExistence type="predicted"/>
<dbReference type="AlphaFoldDB" id="A0A1B2HBW8"/>
<dbReference type="RefSeq" id="WP_065913630.1">
    <property type="nucleotide sequence ID" value="NZ_CP016793.1"/>
</dbReference>
<dbReference type="Proteomes" id="UP000093053">
    <property type="component" value="Chromosome"/>
</dbReference>
<protein>
    <submittedName>
        <fullName evidence="1">Uncharacterized protein</fullName>
    </submittedName>
</protein>
<sequence length="299" mass="32368">MQNSTIGFPHRTGGLCGDRHCAGSSEVTYDGHTVWKTAEAYARDHHADGEECPSPTGCDDPGCGKAAGVAHTGRRTPRTRPSVAQQIAEACAQLGLTLEDGWQHSVVPKFVVDGQRYSARDIADLVLEGGLQAAWNATATRVRQDSPLRAAPVDATIPVLVLHEEPALKTVMDEDLGPGEVWDLAVSYQCGLRHNSEYDGIVGWREHEYSDTYGADHITQVWVPFYEARLPGDPHPTRFCEDCAGWLTQLAPHLLSTSLAEIARHKLLTALPESYTAEEVSAMSDNDAIGAVSCGLLKD</sequence>
<reference evidence="1 2" key="1">
    <citation type="submission" date="2016-07" db="EMBL/GenBank/DDBJ databases">
        <title>Complete genome sequence of the Lentzea guizhouensis DHS C013.</title>
        <authorList>
            <person name="Cao C."/>
        </authorList>
    </citation>
    <scope>NUCLEOTIDE SEQUENCE [LARGE SCALE GENOMIC DNA]</scope>
    <source>
        <strain evidence="1 2">DHS C013</strain>
    </source>
</reference>
<name>A0A1B2HBW8_9PSEU</name>
<dbReference type="EMBL" id="CP016793">
    <property type="protein sequence ID" value="ANZ35214.1"/>
    <property type="molecule type" value="Genomic_DNA"/>
</dbReference>
<dbReference type="STRING" id="1586287.BBK82_03150"/>
<organism evidence="1 2">
    <name type="scientific">Lentzea guizhouensis</name>
    <dbReference type="NCBI Taxonomy" id="1586287"/>
    <lineage>
        <taxon>Bacteria</taxon>
        <taxon>Bacillati</taxon>
        <taxon>Actinomycetota</taxon>
        <taxon>Actinomycetes</taxon>
        <taxon>Pseudonocardiales</taxon>
        <taxon>Pseudonocardiaceae</taxon>
        <taxon>Lentzea</taxon>
    </lineage>
</organism>
<gene>
    <name evidence="1" type="ORF">BBK82_03150</name>
</gene>
<evidence type="ECO:0000313" key="1">
    <source>
        <dbReference type="EMBL" id="ANZ35214.1"/>
    </source>
</evidence>
<dbReference type="KEGG" id="led:BBK82_03150"/>
<accession>A0A1B2HBW8</accession>
<dbReference type="OrthoDB" id="3294840at2"/>
<evidence type="ECO:0000313" key="2">
    <source>
        <dbReference type="Proteomes" id="UP000093053"/>
    </source>
</evidence>
<keyword evidence="2" id="KW-1185">Reference proteome</keyword>